<sequence>MAHVDIHNVALPNTPADTQWTIRVKDGLVEDISPADENLTLKDNSVDGKGALLAPSLCHPHIHLDKAFLLSHPRYAHLQVEKGDFQEAMDLTGKAKSEFEHEDLLERGQRLIDESVAAGVTHMRAFIELDAGVGNKCLSAGIELRQKAKQSGSCQVQLCAFAQLPLFSSSPGDEDGSVIRDLMREAARNGHVDAIGSTPYVEQDRAKMKRNVDWMVDLSMEFDLHLDFHLDYNLDPEIEPLVWHVVNSLQYKSWTAQTSEKTVVLGHCTRLALFDDQELLRLADAIGEAELPISFVGLPTSDLFMMRAGKRPEIRGTLDIPRLINEYDLNACISINNIGNAFTPFGSCDPLALACHGVGVYQAGTKKDTELLFECVSTRARAAIGLGRTIAHDTRLDVRKGDRADFILFDGSGQGSNRWKNRSSISEAVYLYDHCKNRRGLLGGKVVNDEAP</sequence>
<gene>
    <name evidence="1" type="ORF">TI39_contig433g00008</name>
</gene>
<dbReference type="InterPro" id="IPR052349">
    <property type="entry name" value="Metallo-hydrolase_Enzymes"/>
</dbReference>
<dbReference type="Gene3D" id="3.20.20.140">
    <property type="entry name" value="Metal-dependent hydrolases"/>
    <property type="match status" value="1"/>
</dbReference>
<protein>
    <submittedName>
        <fullName evidence="1">Zinc metallopeptidase like protein</fullName>
    </submittedName>
</protein>
<dbReference type="GO" id="GO:0016814">
    <property type="term" value="F:hydrolase activity, acting on carbon-nitrogen (but not peptide) bonds, in cyclic amidines"/>
    <property type="evidence" value="ECO:0007669"/>
    <property type="project" value="TreeGrafter"/>
</dbReference>
<dbReference type="STRING" id="1047168.A0A0F4GLK4"/>
<dbReference type="OrthoDB" id="10266980at2759"/>
<keyword evidence="2" id="KW-1185">Reference proteome</keyword>
<organism evidence="1 2">
    <name type="scientific">Zymoseptoria brevis</name>
    <dbReference type="NCBI Taxonomy" id="1047168"/>
    <lineage>
        <taxon>Eukaryota</taxon>
        <taxon>Fungi</taxon>
        <taxon>Dikarya</taxon>
        <taxon>Ascomycota</taxon>
        <taxon>Pezizomycotina</taxon>
        <taxon>Dothideomycetes</taxon>
        <taxon>Dothideomycetidae</taxon>
        <taxon>Mycosphaerellales</taxon>
        <taxon>Mycosphaerellaceae</taxon>
        <taxon>Zymoseptoria</taxon>
    </lineage>
</organism>
<comment type="caution">
    <text evidence="1">The sequence shown here is derived from an EMBL/GenBank/DDBJ whole genome shotgun (WGS) entry which is preliminary data.</text>
</comment>
<dbReference type="EMBL" id="LAFY01000425">
    <property type="protein sequence ID" value="KJX98123.1"/>
    <property type="molecule type" value="Genomic_DNA"/>
</dbReference>
<dbReference type="PANTHER" id="PTHR32027:SF0">
    <property type="entry name" value="CYTOSINE DEAMINASE"/>
    <property type="match status" value="1"/>
</dbReference>
<accession>A0A0F4GLK4</accession>
<dbReference type="InterPro" id="IPR032466">
    <property type="entry name" value="Metal_Hydrolase"/>
</dbReference>
<name>A0A0F4GLK4_9PEZI</name>
<evidence type="ECO:0000313" key="1">
    <source>
        <dbReference type="EMBL" id="KJX98123.1"/>
    </source>
</evidence>
<dbReference type="AlphaFoldDB" id="A0A0F4GLK4"/>
<dbReference type="PANTHER" id="PTHR32027">
    <property type="entry name" value="CYTOSINE DEAMINASE"/>
    <property type="match status" value="1"/>
</dbReference>
<reference evidence="1 2" key="1">
    <citation type="submission" date="2015-03" db="EMBL/GenBank/DDBJ databases">
        <title>RNA-seq based gene annotation and comparative genomics of four Zymoseptoria species reveal species-specific pathogenicity related genes and transposable element activity.</title>
        <authorList>
            <person name="Grandaubert J."/>
            <person name="Bhattacharyya A."/>
            <person name="Stukenbrock E.H."/>
        </authorList>
    </citation>
    <scope>NUCLEOTIDE SEQUENCE [LARGE SCALE GENOMIC DNA]</scope>
    <source>
        <strain evidence="1 2">Zb18110</strain>
    </source>
</reference>
<dbReference type="SUPFAM" id="SSF51556">
    <property type="entry name" value="Metallo-dependent hydrolases"/>
    <property type="match status" value="1"/>
</dbReference>
<dbReference type="Proteomes" id="UP000033647">
    <property type="component" value="Unassembled WGS sequence"/>
</dbReference>
<evidence type="ECO:0000313" key="2">
    <source>
        <dbReference type="Proteomes" id="UP000033647"/>
    </source>
</evidence>
<proteinExistence type="predicted"/>